<dbReference type="PRINTS" id="PR00469">
    <property type="entry name" value="PNDRDTASEII"/>
</dbReference>
<keyword evidence="1" id="KW-0560">Oxidoreductase</keyword>
<feature type="domain" description="FAD/NAD(P)-binding" evidence="2">
    <location>
        <begin position="4"/>
        <end position="290"/>
    </location>
</feature>
<protein>
    <submittedName>
        <fullName evidence="3">Pyridine nucleotide-disulfide oxidoreductase</fullName>
    </submittedName>
</protein>
<comment type="caution">
    <text evidence="3">The sequence shown here is derived from an EMBL/GenBank/DDBJ whole genome shotgun (WGS) entry which is preliminary data.</text>
</comment>
<dbReference type="EMBL" id="LRDH01000157">
    <property type="protein sequence ID" value="PPV12166.1"/>
    <property type="molecule type" value="Genomic_DNA"/>
</dbReference>
<dbReference type="PANTHER" id="PTHR42949:SF3">
    <property type="entry name" value="ANAEROBIC GLYCEROL-3-PHOSPHATE DEHYDROGENASE SUBUNIT B"/>
    <property type="match status" value="1"/>
</dbReference>
<gene>
    <name evidence="3" type="ORF">AWN73_19620</name>
</gene>
<dbReference type="Gene3D" id="3.50.50.60">
    <property type="entry name" value="FAD/NAD(P)-binding domain"/>
    <property type="match status" value="2"/>
</dbReference>
<dbReference type="Proteomes" id="UP000238081">
    <property type="component" value="Unassembled WGS sequence"/>
</dbReference>
<dbReference type="GO" id="GO:0016491">
    <property type="term" value="F:oxidoreductase activity"/>
    <property type="evidence" value="ECO:0007669"/>
    <property type="project" value="UniProtKB-KW"/>
</dbReference>
<dbReference type="PANTHER" id="PTHR42949">
    <property type="entry name" value="ANAEROBIC GLYCEROL-3-PHOSPHATE DEHYDROGENASE SUBUNIT B"/>
    <property type="match status" value="1"/>
</dbReference>
<dbReference type="InterPro" id="IPR036188">
    <property type="entry name" value="FAD/NAD-bd_sf"/>
</dbReference>
<sequence length="319" mass="34743">MPSYDLIIIGAGIAGMTAALGAARQGIGKILVIEKESSVGGIINQCIHNGFGKKLIGEYVTGPEYIQYIKDEIQKENIEIILNSNVLDINRDRVVTYVSPSEGVKEVNAKAIIFAMGAREKYSGNIMISTNTLTGIFTVGEAQRIVNLDGYIPGKNAIITAKDRWGFLLARRLLIEGGSVSAVVLEDSFKNVESKEINDIIDGFGISIIEKSRIIGIEGNTRISSVKLLNLEDGSTINKECDCLLLSVGFIPETVRIKKLNIEIDERTLGPKINDYMTSTDGFFACGNIVYGEDVLKISEIDGIECGEKAAAYIKKYFS</sequence>
<dbReference type="Pfam" id="PF07992">
    <property type="entry name" value="Pyr_redox_2"/>
    <property type="match status" value="1"/>
</dbReference>
<reference evidence="3 4" key="1">
    <citation type="submission" date="2016-01" db="EMBL/GenBank/DDBJ databases">
        <title>Characterization of the Clostridium difficile lineages that are prevalent in Hong Kong and China.</title>
        <authorList>
            <person name="Kwok J.S.-L."/>
            <person name="Lam W.-Y."/>
            <person name="Ip M."/>
            <person name="Chan T.-F."/>
            <person name="Hawkey P.M."/>
            <person name="Tsui S.K.-W."/>
        </authorList>
    </citation>
    <scope>NUCLEOTIDE SEQUENCE [LARGE SCALE GENOMIC DNA]</scope>
    <source>
        <strain evidence="3 4">300064</strain>
    </source>
</reference>
<evidence type="ECO:0000313" key="4">
    <source>
        <dbReference type="Proteomes" id="UP000238081"/>
    </source>
</evidence>
<dbReference type="SUPFAM" id="SSF51905">
    <property type="entry name" value="FAD/NAD(P)-binding domain"/>
    <property type="match status" value="1"/>
</dbReference>
<evidence type="ECO:0000313" key="3">
    <source>
        <dbReference type="EMBL" id="PPV12166.1"/>
    </source>
</evidence>
<dbReference type="PRINTS" id="PR00368">
    <property type="entry name" value="FADPNR"/>
</dbReference>
<evidence type="ECO:0000256" key="1">
    <source>
        <dbReference type="ARBA" id="ARBA00023002"/>
    </source>
</evidence>
<accession>A0A2S7F5I0</accession>
<name>A0A2S7F5I0_CLOBU</name>
<dbReference type="RefSeq" id="WP_071983081.1">
    <property type="nucleotide sequence ID" value="NZ_CANCWB010000010.1"/>
</dbReference>
<proteinExistence type="predicted"/>
<dbReference type="InterPro" id="IPR023753">
    <property type="entry name" value="FAD/NAD-binding_dom"/>
</dbReference>
<dbReference type="AlphaFoldDB" id="A0A2S7F5I0"/>
<organism evidence="3 4">
    <name type="scientific">Clostridium butyricum</name>
    <dbReference type="NCBI Taxonomy" id="1492"/>
    <lineage>
        <taxon>Bacteria</taxon>
        <taxon>Bacillati</taxon>
        <taxon>Bacillota</taxon>
        <taxon>Clostridia</taxon>
        <taxon>Eubacteriales</taxon>
        <taxon>Clostridiaceae</taxon>
        <taxon>Clostridium</taxon>
    </lineage>
</organism>
<dbReference type="InterPro" id="IPR051691">
    <property type="entry name" value="Metab_Enz_Cyan_OpOx_G3PDH"/>
</dbReference>
<evidence type="ECO:0000259" key="2">
    <source>
        <dbReference type="Pfam" id="PF07992"/>
    </source>
</evidence>